<evidence type="ECO:0000313" key="3">
    <source>
        <dbReference type="Proteomes" id="UP000500826"/>
    </source>
</evidence>
<sequence length="101" mass="10639">MYFVESGRLEVVKAGLRGANLRLAKVAPGSLIGEIALYTGQPRSATLVATEPAVLLMLTREARARMQAEQPALAAQLDHQVVLGLAATLVRANAAFSLQVG</sequence>
<feature type="domain" description="Cyclic nucleotide-binding" evidence="1">
    <location>
        <begin position="1"/>
        <end position="66"/>
    </location>
</feature>
<dbReference type="PROSITE" id="PS00889">
    <property type="entry name" value="CNMP_BINDING_2"/>
    <property type="match status" value="1"/>
</dbReference>
<dbReference type="InterPro" id="IPR014710">
    <property type="entry name" value="RmlC-like_jellyroll"/>
</dbReference>
<evidence type="ECO:0000259" key="1">
    <source>
        <dbReference type="PROSITE" id="PS50042"/>
    </source>
</evidence>
<protein>
    <submittedName>
        <fullName evidence="2">Cyclic nucleotide-binding domain-containing protein</fullName>
    </submittedName>
</protein>
<gene>
    <name evidence="2" type="ORF">HK414_19345</name>
</gene>
<dbReference type="InterPro" id="IPR018490">
    <property type="entry name" value="cNMP-bd_dom_sf"/>
</dbReference>
<organism evidence="2 3">
    <name type="scientific">Ramlibacter terrae</name>
    <dbReference type="NCBI Taxonomy" id="2732511"/>
    <lineage>
        <taxon>Bacteria</taxon>
        <taxon>Pseudomonadati</taxon>
        <taxon>Pseudomonadota</taxon>
        <taxon>Betaproteobacteria</taxon>
        <taxon>Burkholderiales</taxon>
        <taxon>Comamonadaceae</taxon>
        <taxon>Ramlibacter</taxon>
    </lineage>
</organism>
<dbReference type="Proteomes" id="UP000500826">
    <property type="component" value="Chromosome"/>
</dbReference>
<evidence type="ECO:0000313" key="2">
    <source>
        <dbReference type="EMBL" id="QJW84945.1"/>
    </source>
</evidence>
<keyword evidence="3" id="KW-1185">Reference proteome</keyword>
<name>A0ABX6P4D0_9BURK</name>
<dbReference type="Gene3D" id="2.60.120.10">
    <property type="entry name" value="Jelly Rolls"/>
    <property type="match status" value="1"/>
</dbReference>
<dbReference type="EMBL" id="CP053418">
    <property type="protein sequence ID" value="QJW84945.1"/>
    <property type="molecule type" value="Genomic_DNA"/>
</dbReference>
<dbReference type="SUPFAM" id="SSF51206">
    <property type="entry name" value="cAMP-binding domain-like"/>
    <property type="match status" value="1"/>
</dbReference>
<dbReference type="InterPro" id="IPR018488">
    <property type="entry name" value="cNMP-bd_CS"/>
</dbReference>
<dbReference type="PROSITE" id="PS50042">
    <property type="entry name" value="CNMP_BINDING_3"/>
    <property type="match status" value="1"/>
</dbReference>
<reference evidence="2 3" key="2">
    <citation type="submission" date="2020-05" db="EMBL/GenBank/DDBJ databases">
        <authorList>
            <person name="Khan S.A."/>
            <person name="Jeon C.O."/>
            <person name="Chun B.H."/>
        </authorList>
    </citation>
    <scope>NUCLEOTIDE SEQUENCE [LARGE SCALE GENOMIC DNA]</scope>
    <source>
        <strain evidence="2 3">H242</strain>
    </source>
</reference>
<accession>A0ABX6P4D0</accession>
<proteinExistence type="predicted"/>
<dbReference type="InterPro" id="IPR000595">
    <property type="entry name" value="cNMP-bd_dom"/>
</dbReference>
<reference evidence="2 3" key="1">
    <citation type="submission" date="2020-05" db="EMBL/GenBank/DDBJ databases">
        <title>Ramlibacter rhizophilus sp. nov., isolated from rhizosphere soil of national flower Mugunghwa from South Korea.</title>
        <authorList>
            <person name="Zheng-Fei Y."/>
            <person name="Huan T."/>
        </authorList>
    </citation>
    <scope>NUCLEOTIDE SEQUENCE [LARGE SCALE GENOMIC DNA]</scope>
    <source>
        <strain evidence="2 3">H242</strain>
    </source>
</reference>
<dbReference type="Pfam" id="PF00027">
    <property type="entry name" value="cNMP_binding"/>
    <property type="match status" value="1"/>
</dbReference>
<dbReference type="CDD" id="cd00038">
    <property type="entry name" value="CAP_ED"/>
    <property type="match status" value="1"/>
</dbReference>